<dbReference type="SUPFAM" id="SSF48208">
    <property type="entry name" value="Six-hairpin glycosidases"/>
    <property type="match status" value="1"/>
</dbReference>
<dbReference type="Gene3D" id="2.60.40.1180">
    <property type="entry name" value="Golgi alpha-mannosidase II"/>
    <property type="match status" value="1"/>
</dbReference>
<dbReference type="InterPro" id="IPR013780">
    <property type="entry name" value="Glyco_hydro_b"/>
</dbReference>
<reference evidence="5 6" key="1">
    <citation type="submission" date="2020-07" db="EMBL/GenBank/DDBJ databases">
        <title>Roseicoccus Jingziensis gen. nov., sp. nov., isolated from coastal seawater.</title>
        <authorList>
            <person name="Feng X."/>
        </authorList>
    </citation>
    <scope>NUCLEOTIDE SEQUENCE [LARGE SCALE GENOMIC DNA]</scope>
    <source>
        <strain evidence="5 6">N1E253</strain>
    </source>
</reference>
<keyword evidence="5" id="KW-0378">Hydrolase</keyword>
<comment type="caution">
    <text evidence="5">The sequence shown here is derived from an EMBL/GenBank/DDBJ whole genome shotgun (WGS) entry which is preliminary data.</text>
</comment>
<dbReference type="InterPro" id="IPR054363">
    <property type="entry name" value="GH95_cat"/>
</dbReference>
<dbReference type="RefSeq" id="WP_178931053.1">
    <property type="nucleotide sequence ID" value="NZ_JACBAZ010000001.1"/>
</dbReference>
<keyword evidence="1" id="KW-0732">Signal</keyword>
<dbReference type="InterPro" id="IPR016518">
    <property type="entry name" value="Alpha-L-fucosidase"/>
</dbReference>
<evidence type="ECO:0000313" key="5">
    <source>
        <dbReference type="EMBL" id="NWK54531.1"/>
    </source>
</evidence>
<dbReference type="EMBL" id="JACBAZ010000001">
    <property type="protein sequence ID" value="NWK54531.1"/>
    <property type="molecule type" value="Genomic_DNA"/>
</dbReference>
<dbReference type="Pfam" id="PF21307">
    <property type="entry name" value="Glyco_hydro_95_C"/>
    <property type="match status" value="1"/>
</dbReference>
<dbReference type="AlphaFoldDB" id="A0A851GFJ5"/>
<feature type="chain" id="PRO_5032812272" evidence="1">
    <location>
        <begin position="24"/>
        <end position="836"/>
    </location>
</feature>
<evidence type="ECO:0000256" key="1">
    <source>
        <dbReference type="SAM" id="SignalP"/>
    </source>
</evidence>
<evidence type="ECO:0000313" key="6">
    <source>
        <dbReference type="Proteomes" id="UP000557872"/>
    </source>
</evidence>
<accession>A0A851GFJ5</accession>
<feature type="signal peptide" evidence="1">
    <location>
        <begin position="1"/>
        <end position="23"/>
    </location>
</feature>
<proteinExistence type="predicted"/>
<organism evidence="5 6">
    <name type="scientific">Oceaniferula marina</name>
    <dbReference type="NCBI Taxonomy" id="2748318"/>
    <lineage>
        <taxon>Bacteria</taxon>
        <taxon>Pseudomonadati</taxon>
        <taxon>Verrucomicrobiota</taxon>
        <taxon>Verrucomicrobiia</taxon>
        <taxon>Verrucomicrobiales</taxon>
        <taxon>Verrucomicrobiaceae</taxon>
        <taxon>Oceaniferula</taxon>
    </lineage>
</organism>
<gene>
    <name evidence="5" type="ORF">HW115_02840</name>
</gene>
<dbReference type="PANTHER" id="PTHR31084:SF0">
    <property type="entry name" value="ALPHA-L-FUCOSIDASE 2"/>
    <property type="match status" value="1"/>
</dbReference>
<dbReference type="Proteomes" id="UP000557872">
    <property type="component" value="Unassembled WGS sequence"/>
</dbReference>
<dbReference type="GO" id="GO:0005975">
    <property type="term" value="P:carbohydrate metabolic process"/>
    <property type="evidence" value="ECO:0007669"/>
    <property type="project" value="InterPro"/>
</dbReference>
<feature type="domain" description="Glycosyl hydrolase family 95 N-terminal" evidence="2">
    <location>
        <begin position="55"/>
        <end position="308"/>
    </location>
</feature>
<dbReference type="InterPro" id="IPR027414">
    <property type="entry name" value="GH95_N_dom"/>
</dbReference>
<feature type="domain" description="Alpha fucosidase A-like C-terminal" evidence="3">
    <location>
        <begin position="755"/>
        <end position="823"/>
    </location>
</feature>
<dbReference type="GO" id="GO:0004560">
    <property type="term" value="F:alpha-L-fucosidase activity"/>
    <property type="evidence" value="ECO:0007669"/>
    <property type="project" value="InterPro"/>
</dbReference>
<evidence type="ECO:0000259" key="3">
    <source>
        <dbReference type="Pfam" id="PF21307"/>
    </source>
</evidence>
<dbReference type="InterPro" id="IPR049053">
    <property type="entry name" value="AFCA-like_C"/>
</dbReference>
<dbReference type="InterPro" id="IPR008928">
    <property type="entry name" value="6-hairpin_glycosidase_sf"/>
</dbReference>
<protein>
    <submittedName>
        <fullName evidence="5">Glycoside hydrolase family 95 protein</fullName>
    </submittedName>
</protein>
<evidence type="ECO:0000259" key="4">
    <source>
        <dbReference type="Pfam" id="PF22124"/>
    </source>
</evidence>
<evidence type="ECO:0000259" key="2">
    <source>
        <dbReference type="Pfam" id="PF14498"/>
    </source>
</evidence>
<feature type="domain" description="Glycosyl hydrolase family 95 catalytic" evidence="4">
    <location>
        <begin position="335"/>
        <end position="753"/>
    </location>
</feature>
<dbReference type="Gene3D" id="2.70.98.50">
    <property type="entry name" value="putative glycoside hydrolase family protein from bacillus halodurans"/>
    <property type="match status" value="1"/>
</dbReference>
<dbReference type="PANTHER" id="PTHR31084">
    <property type="entry name" value="ALPHA-L-FUCOSIDASE 2"/>
    <property type="match status" value="1"/>
</dbReference>
<keyword evidence="6" id="KW-1185">Reference proteome</keyword>
<dbReference type="Pfam" id="PF14498">
    <property type="entry name" value="Glyco_hyd_65N_2"/>
    <property type="match status" value="1"/>
</dbReference>
<name>A0A851GFJ5_9BACT</name>
<dbReference type="PIRSF" id="PIRSF007663">
    <property type="entry name" value="UCP007663"/>
    <property type="match status" value="1"/>
</dbReference>
<sequence>MMIKKKCWLTLVLVLLAQGGVDAKREPWTSTKLEGYDRKAVFTGEPQSEESANTLWFERPASRWEQALPIGNGTFGAMVFGGIEKDVIQFNHLELWLPPTADEKYIFGKLPDKTKTVDQVRKLLFDGKAHEAHQLIDSELLVKANNRFQGMGSYVTFGLLEFDYDYSSGAKKVQNYVRALDLSTGVTHTRYTLDKTTYQRETFIADDLNVVAIRMKASGPDTISTTLHFSRPVNFPHQKPATGSLGDHGIFLKGAAHGQKKTAYDTSYAAVARAFTVGGKVESKGGVLSVSGARELLVIMSGSTNFNKNDSYKPLDRDLIKDSELLLKAFQKMGWEKSRAAAVGAHSELFDRVQLRLGPKKKNDIPTDKRLARSSSMKGIRQSHRENYDGLLDEQLFQLGRYILITSARGEMGPPLSGLWNSELMPMWSGDYHHNINTQMYYWPAEVTNLSECHESYVGMMERQLPSAKKLASKMLGCRGAAVGVLNGMHHSIFPSKPPRAFWVMGGAWCATHIMDHYRFGMDREFLKERGFPVLKEHVMFCLDWMVEDPRTGKLVLGPDASPENTFLVKEEDRAKKRWGQEDMGTAMDQQLAWQLFQDYLEASEVLGVKDDAVAREINKVLPRLETTHLRADGRIREWSRDYIDGEPMHRHVSHLFAFYPGYQFNTANAPKLVEGARKTLEVRSQSERGAGKIGWSISWLVALHARFYDVEKSFEYITRYHSEKVIHPNLMGKGGNALEQSAGFTAGISEMLLQSHRGEIELLPALPEVWSEGEVSGLVARGAFEVSMAWEGGKLINASITSKHGGSCQVRYKDQKVSLKLQKGEKLKLNHKLSL</sequence>
<dbReference type="Pfam" id="PF22124">
    <property type="entry name" value="Glyco_hydro_95_cat"/>
    <property type="match status" value="1"/>
</dbReference>